<evidence type="ECO:0000256" key="4">
    <source>
        <dbReference type="SAM" id="MobiDB-lite"/>
    </source>
</evidence>
<dbReference type="PANTHER" id="PTHR24113">
    <property type="entry name" value="RAN GTPASE-ACTIVATING PROTEIN 1"/>
    <property type="match status" value="1"/>
</dbReference>
<evidence type="ECO:0000313" key="7">
    <source>
        <dbReference type="Proteomes" id="UP000007635"/>
    </source>
</evidence>
<dbReference type="InterPro" id="IPR036720">
    <property type="entry name" value="RanGAP1_C_sf"/>
</dbReference>
<dbReference type="CDD" id="cd00116">
    <property type="entry name" value="LRR_RI"/>
    <property type="match status" value="1"/>
</dbReference>
<reference evidence="6 7" key="1">
    <citation type="journal article" date="2021" name="G3 (Bethesda)">
        <title>Improved contiguity of the threespine stickleback genome using long-read sequencing.</title>
        <authorList>
            <person name="Nath S."/>
            <person name="Shaw D.E."/>
            <person name="White M.A."/>
        </authorList>
    </citation>
    <scope>NUCLEOTIDE SEQUENCE [LARGE SCALE GENOMIC DNA]</scope>
    <source>
        <strain evidence="6 7">Lake Benthic</strain>
    </source>
</reference>
<dbReference type="InterPro" id="IPR027038">
    <property type="entry name" value="RanGap"/>
</dbReference>
<dbReference type="SMART" id="SM00368">
    <property type="entry name" value="LRR_RI"/>
    <property type="match status" value="7"/>
</dbReference>
<dbReference type="GO" id="GO:0005634">
    <property type="term" value="C:nucleus"/>
    <property type="evidence" value="ECO:0007669"/>
    <property type="project" value="TreeGrafter"/>
</dbReference>
<dbReference type="AlphaFoldDB" id="A0AAQ4S1G2"/>
<reference evidence="6" key="3">
    <citation type="submission" date="2025-09" db="UniProtKB">
        <authorList>
            <consortium name="Ensembl"/>
        </authorList>
    </citation>
    <scope>IDENTIFICATION</scope>
</reference>
<dbReference type="Proteomes" id="UP000007635">
    <property type="component" value="Chromosome V"/>
</dbReference>
<dbReference type="InterPro" id="IPR001611">
    <property type="entry name" value="Leu-rich_rpt"/>
</dbReference>
<dbReference type="GO" id="GO:0048471">
    <property type="term" value="C:perinuclear region of cytoplasm"/>
    <property type="evidence" value="ECO:0007669"/>
    <property type="project" value="TreeGrafter"/>
</dbReference>
<accession>A0AAQ4S1G2</accession>
<keyword evidence="1" id="KW-0343">GTPase activation</keyword>
<dbReference type="Pfam" id="PF13516">
    <property type="entry name" value="LRR_6"/>
    <property type="match status" value="1"/>
</dbReference>
<keyword evidence="7" id="KW-1185">Reference proteome</keyword>
<dbReference type="Gene3D" id="1.25.40.200">
    <property type="entry name" value="Ran-GTPase activating protein 1, C-terminal domain"/>
    <property type="match status" value="1"/>
</dbReference>
<organism evidence="6 7">
    <name type="scientific">Gasterosteus aculeatus aculeatus</name>
    <name type="common">three-spined stickleback</name>
    <dbReference type="NCBI Taxonomy" id="481459"/>
    <lineage>
        <taxon>Eukaryota</taxon>
        <taxon>Metazoa</taxon>
        <taxon>Chordata</taxon>
        <taxon>Craniata</taxon>
        <taxon>Vertebrata</taxon>
        <taxon>Euteleostomi</taxon>
        <taxon>Actinopterygii</taxon>
        <taxon>Neopterygii</taxon>
        <taxon>Teleostei</taxon>
        <taxon>Neoteleostei</taxon>
        <taxon>Acanthomorphata</taxon>
        <taxon>Eupercaria</taxon>
        <taxon>Perciformes</taxon>
        <taxon>Cottioidei</taxon>
        <taxon>Gasterosteales</taxon>
        <taxon>Gasterosteidae</taxon>
        <taxon>Gasterosteus</taxon>
    </lineage>
</organism>
<dbReference type="GO" id="GO:0005829">
    <property type="term" value="C:cytosol"/>
    <property type="evidence" value="ECO:0007669"/>
    <property type="project" value="TreeGrafter"/>
</dbReference>
<evidence type="ECO:0000259" key="5">
    <source>
        <dbReference type="Pfam" id="PF07834"/>
    </source>
</evidence>
<evidence type="ECO:0000256" key="1">
    <source>
        <dbReference type="ARBA" id="ARBA00022468"/>
    </source>
</evidence>
<dbReference type="GeneTree" id="ENSGT00440000039203"/>
<evidence type="ECO:0000313" key="6">
    <source>
        <dbReference type="Ensembl" id="ENSGACP00000068867.1"/>
    </source>
</evidence>
<feature type="region of interest" description="Disordered" evidence="4">
    <location>
        <begin position="339"/>
        <end position="392"/>
    </location>
</feature>
<reference evidence="6" key="2">
    <citation type="submission" date="2025-08" db="UniProtKB">
        <authorList>
            <consortium name="Ensembl"/>
        </authorList>
    </citation>
    <scope>IDENTIFICATION</scope>
</reference>
<name>A0AAQ4S1G2_GASAC</name>
<protein>
    <submittedName>
        <fullName evidence="6">Ran GTPase activating protein 1b</fullName>
    </submittedName>
</protein>
<dbReference type="Pfam" id="PF07834">
    <property type="entry name" value="RanGAP1_C"/>
    <property type="match status" value="1"/>
</dbReference>
<dbReference type="Gene3D" id="3.80.10.10">
    <property type="entry name" value="Ribonuclease Inhibitor"/>
    <property type="match status" value="1"/>
</dbReference>
<feature type="compositionally biased region" description="Basic and acidic residues" evidence="4">
    <location>
        <begin position="371"/>
        <end position="384"/>
    </location>
</feature>
<dbReference type="InterPro" id="IPR032675">
    <property type="entry name" value="LRR_dom_sf"/>
</dbReference>
<dbReference type="InterPro" id="IPR009109">
    <property type="entry name" value="Ran_GTPase_activating_1_C"/>
</dbReference>
<dbReference type="SUPFAM" id="SSF69099">
    <property type="entry name" value="Ran-GTPase activating protein 1 (RanGAP1), C-terminal domain"/>
    <property type="match status" value="1"/>
</dbReference>
<proteinExistence type="predicted"/>
<sequence>MASDDIARLADALSKTHVGDGELSYKGLGLKLDDAESVEELVREIEHYTGLRALRLEGNTVGVDAARAIAKALQSKDLLQRCYWSDMFTGRLRSEIPTALRSLGGALMSAGARLTELDLSDNAFGPDGVKGIEQLLKSPSCHNLQELRLNNCGMGIGGGKILAEALIEGHRQSSEHGAPLKLRVFVAGRNRLENEGARALARAFQLIGSLEEVHMPQNGINHAGVMALASAMRHNPELRVLNFNDNTFTKRGTLAMAQALRHLRNVQVINFGDCLVRSEGAIALAAVLREGLPILKELNLSFGEITEAAALVVAQAVMDKSDMEKVDLNGRLTGSVCVAVTDDEGEPDDEDEEDDDDASDASDNCDEDNGEIVKENGTTREGDKLFPPPQVDASDPHNAADVLLKIAALYSEEPETKTAVLETIDAVLKKLLCGSAFQSYCFLSSLLVKMGLLKGEGRVKKASLVPGQLLCLEHAIQQEYFTGHHASLLHTFMSK</sequence>
<feature type="compositionally biased region" description="Acidic residues" evidence="4">
    <location>
        <begin position="341"/>
        <end position="370"/>
    </location>
</feature>
<dbReference type="GO" id="GO:0031267">
    <property type="term" value="F:small GTPase binding"/>
    <property type="evidence" value="ECO:0007669"/>
    <property type="project" value="TreeGrafter"/>
</dbReference>
<evidence type="ECO:0000256" key="2">
    <source>
        <dbReference type="ARBA" id="ARBA00022614"/>
    </source>
</evidence>
<dbReference type="GO" id="GO:0005096">
    <property type="term" value="F:GTPase activator activity"/>
    <property type="evidence" value="ECO:0007669"/>
    <property type="project" value="UniProtKB-KW"/>
</dbReference>
<dbReference type="GO" id="GO:0006913">
    <property type="term" value="P:nucleocytoplasmic transport"/>
    <property type="evidence" value="ECO:0007669"/>
    <property type="project" value="TreeGrafter"/>
</dbReference>
<dbReference type="GO" id="GO:0007165">
    <property type="term" value="P:signal transduction"/>
    <property type="evidence" value="ECO:0007669"/>
    <property type="project" value="InterPro"/>
</dbReference>
<dbReference type="PANTHER" id="PTHR24113:SF12">
    <property type="entry name" value="RAN GTPASE-ACTIVATING PROTEIN 1"/>
    <property type="match status" value="1"/>
</dbReference>
<feature type="domain" description="Ran-GTPase activating protein 1 C-terminal" evidence="5">
    <location>
        <begin position="390"/>
        <end position="495"/>
    </location>
</feature>
<dbReference type="Ensembl" id="ENSGACT00000083328.1">
    <property type="protein sequence ID" value="ENSGACP00000068867.1"/>
    <property type="gene ID" value="ENSGACG00000004810.2"/>
</dbReference>
<keyword evidence="3" id="KW-0677">Repeat</keyword>
<keyword evidence="2" id="KW-0433">Leucine-rich repeat</keyword>
<evidence type="ECO:0000256" key="3">
    <source>
        <dbReference type="ARBA" id="ARBA00022737"/>
    </source>
</evidence>
<dbReference type="SUPFAM" id="SSF52047">
    <property type="entry name" value="RNI-like"/>
    <property type="match status" value="1"/>
</dbReference>